<proteinExistence type="predicted"/>
<protein>
    <submittedName>
        <fullName evidence="1">Uncharacterized protein</fullName>
    </submittedName>
</protein>
<evidence type="ECO:0000313" key="1">
    <source>
        <dbReference type="EMBL" id="QNG47434.1"/>
    </source>
</evidence>
<organism evidence="1 2">
    <name type="scientific">Sphingobium yanoikuyae</name>
    <name type="common">Sphingomonas yanoikuyae</name>
    <dbReference type="NCBI Taxonomy" id="13690"/>
    <lineage>
        <taxon>Bacteria</taxon>
        <taxon>Pseudomonadati</taxon>
        <taxon>Pseudomonadota</taxon>
        <taxon>Alphaproteobacteria</taxon>
        <taxon>Sphingomonadales</taxon>
        <taxon>Sphingomonadaceae</taxon>
        <taxon>Sphingobium</taxon>
    </lineage>
</organism>
<name>A0A9X7UFG2_SPHYA</name>
<dbReference type="AlphaFoldDB" id="A0A9X7UFG2"/>
<gene>
    <name evidence="1" type="ORF">H3V42_07440</name>
</gene>
<reference evidence="1 2" key="1">
    <citation type="submission" date="2020-07" db="EMBL/GenBank/DDBJ databases">
        <title>Whole genome sequence of Sphingobium yanoikuyae A3.</title>
        <authorList>
            <person name="Han S.-S."/>
        </authorList>
    </citation>
    <scope>NUCLEOTIDE SEQUENCE [LARGE SCALE GENOMIC DNA]</scope>
    <source>
        <strain evidence="1 2">A3</strain>
    </source>
</reference>
<accession>A0A9X7UFG2</accession>
<dbReference type="Proteomes" id="UP000515377">
    <property type="component" value="Chromosome"/>
</dbReference>
<sequence length="256" mass="26384">MVTIPLATIQPGITAPAGNPALDVDAVDMAIYNMQATLLSYVRGKRLSAANVAFKDRVGVSVSAGAGAAFTAADPAMNDKNSLNLAASTSPQIPDIAESASFTFVTPILPVGYTATGTSSNLFGSSGGVVAYVDGDTSFARLVVSANWNTADGNWANPGLALNTKAIFWISYDAPSKTWRYGINSATAAGTLAGVATRKALLSTDRFRPFAFTSGANMAKVKHSGWAIFNTAYGAGGTSDAKFAALIAAWKTHMGI</sequence>
<evidence type="ECO:0000313" key="2">
    <source>
        <dbReference type="Proteomes" id="UP000515377"/>
    </source>
</evidence>
<dbReference type="EMBL" id="CP060122">
    <property type="protein sequence ID" value="QNG47434.1"/>
    <property type="molecule type" value="Genomic_DNA"/>
</dbReference>